<accession>A0A177ECE2</accession>
<dbReference type="OrthoDB" id="2188094at2759"/>
<reference evidence="1 2" key="1">
    <citation type="submission" date="2016-02" db="EMBL/GenBank/DDBJ databases">
        <title>Discovery of a natural microsporidian pathogen with a broad tissue tropism in Caenorhabditis elegans.</title>
        <authorList>
            <person name="Luallen R.J."/>
            <person name="Reinke A.W."/>
            <person name="Tong L."/>
            <person name="Botts M.R."/>
            <person name="Felix M.-A."/>
            <person name="Troemel E.R."/>
        </authorList>
    </citation>
    <scope>NUCLEOTIDE SEQUENCE [LARGE SCALE GENOMIC DNA]</scope>
    <source>
        <strain evidence="1 2">JUm2807</strain>
    </source>
</reference>
<keyword evidence="2" id="KW-1185">Reference proteome</keyword>
<dbReference type="AlphaFoldDB" id="A0A177ECE2"/>
<sequence>MKPLDALTDLTERGKWMLSAYREAAHAYTTVIEGFAKAVSKPRLSGWKNDPIFFSFLKFCDTQATTLQNIQKVSQIVSNNLEIALELASQGLAQEKERDALFEEERTKYYACIETGVKKRAEALKGAADIWKADFDLRNSIQEYVAKETGWRREQGVQEARYEAIHSRLLCAYNLTLHEYMCATKNHMNILLCEVSEIAQTALTPPGSEVIEHPVPCPRLLRTPEEEHDRFEDIYRQAIADRETTSGLYPFLIDLSIRGCGVFYLTKPSKSNPVFLVYTSTEYIHAFSVARTLDKVSEDLFIKSCPQNPADGFLSSHPPHQLSMQREDHLEEMNKHLLDNIQHMKAIEKNFPILVKDACISLSSGGKEITIDCSSSRFFSNKTRLIGVSSQQIRKFYLLINPQGPASSPQSASEAGSSELVVTWSATSFDNPW</sequence>
<comment type="caution">
    <text evidence="1">The sequence shown here is derived from an EMBL/GenBank/DDBJ whole genome shotgun (WGS) entry which is preliminary data.</text>
</comment>
<dbReference type="Pfam" id="PF17023">
    <property type="entry name" value="DUF5098"/>
    <property type="match status" value="1"/>
</dbReference>
<name>A0A177ECE2_9MICR</name>
<organism evidence="1 2">
    <name type="scientific">Nematocida displodere</name>
    <dbReference type="NCBI Taxonomy" id="1805483"/>
    <lineage>
        <taxon>Eukaryota</taxon>
        <taxon>Fungi</taxon>
        <taxon>Fungi incertae sedis</taxon>
        <taxon>Microsporidia</taxon>
        <taxon>Nematocida</taxon>
    </lineage>
</organism>
<dbReference type="EMBL" id="LTDL01000042">
    <property type="protein sequence ID" value="OAG28832.1"/>
    <property type="molecule type" value="Genomic_DNA"/>
</dbReference>
<proteinExistence type="predicted"/>
<dbReference type="InterPro" id="IPR031505">
    <property type="entry name" value="DUF5098"/>
</dbReference>
<protein>
    <submittedName>
        <fullName evidence="1">Uncharacterized protein</fullName>
    </submittedName>
</protein>
<dbReference type="GeneID" id="93647321"/>
<dbReference type="VEuPathDB" id="MicrosporidiaDB:NEDG_00971"/>
<evidence type="ECO:0000313" key="2">
    <source>
        <dbReference type="Proteomes" id="UP000185944"/>
    </source>
</evidence>
<evidence type="ECO:0000313" key="1">
    <source>
        <dbReference type="EMBL" id="OAG28832.1"/>
    </source>
</evidence>
<dbReference type="Proteomes" id="UP000185944">
    <property type="component" value="Unassembled WGS sequence"/>
</dbReference>
<gene>
    <name evidence="1" type="ORF">NEDG_00971</name>
</gene>
<dbReference type="RefSeq" id="XP_067543577.1">
    <property type="nucleotide sequence ID" value="XM_067688389.1"/>
</dbReference>